<evidence type="ECO:0000313" key="1">
    <source>
        <dbReference type="EMBL" id="KAF2631769.1"/>
    </source>
</evidence>
<protein>
    <submittedName>
        <fullName evidence="1">Uncharacterized protein</fullName>
    </submittedName>
</protein>
<comment type="caution">
    <text evidence="1">The sequence shown here is derived from an EMBL/GenBank/DDBJ whole genome shotgun (WGS) entry which is preliminary data.</text>
</comment>
<organism evidence="1 2">
    <name type="scientific">Macroventuria anomochaeta</name>
    <dbReference type="NCBI Taxonomy" id="301207"/>
    <lineage>
        <taxon>Eukaryota</taxon>
        <taxon>Fungi</taxon>
        <taxon>Dikarya</taxon>
        <taxon>Ascomycota</taxon>
        <taxon>Pezizomycotina</taxon>
        <taxon>Dothideomycetes</taxon>
        <taxon>Pleosporomycetidae</taxon>
        <taxon>Pleosporales</taxon>
        <taxon>Pleosporineae</taxon>
        <taxon>Didymellaceae</taxon>
        <taxon>Macroventuria</taxon>
    </lineage>
</organism>
<name>A0ACB6SEN2_9PLEO</name>
<dbReference type="Proteomes" id="UP000799754">
    <property type="component" value="Unassembled WGS sequence"/>
</dbReference>
<sequence>MCWISLTPTKNKPKRPSSDCSSAEIVRVRHSPQPRFSDLSVSLPSSVASAPDYHHHHLHHLHHDTLHLHPHLPEHLRPHAPLPHGLLQHHHRHAQLHPFHPLHLHPLTPLHGPGRKIKIETPCPPPPSRHSSRPPPPPPSAPCKTREPIYRTQIVEPAAVRAMTRSALRDVRVRGKVRKVGDYEVAGRSVPWDWECVSSGVGSSVVGRRGGKKAKRKKGGGGGLKYPPFGGMERWL</sequence>
<evidence type="ECO:0000313" key="2">
    <source>
        <dbReference type="Proteomes" id="UP000799754"/>
    </source>
</evidence>
<proteinExistence type="predicted"/>
<dbReference type="EMBL" id="MU006704">
    <property type="protein sequence ID" value="KAF2631769.1"/>
    <property type="molecule type" value="Genomic_DNA"/>
</dbReference>
<gene>
    <name evidence="1" type="ORF">BU25DRAFT_196458</name>
</gene>
<accession>A0ACB6SEN2</accession>
<keyword evidence="2" id="KW-1185">Reference proteome</keyword>
<reference evidence="1" key="1">
    <citation type="journal article" date="2020" name="Stud. Mycol.">
        <title>101 Dothideomycetes genomes: a test case for predicting lifestyles and emergence of pathogens.</title>
        <authorList>
            <person name="Haridas S."/>
            <person name="Albert R."/>
            <person name="Binder M."/>
            <person name="Bloem J."/>
            <person name="Labutti K."/>
            <person name="Salamov A."/>
            <person name="Andreopoulos B."/>
            <person name="Baker S."/>
            <person name="Barry K."/>
            <person name="Bills G."/>
            <person name="Bluhm B."/>
            <person name="Cannon C."/>
            <person name="Castanera R."/>
            <person name="Culley D."/>
            <person name="Daum C."/>
            <person name="Ezra D."/>
            <person name="Gonzalez J."/>
            <person name="Henrissat B."/>
            <person name="Kuo A."/>
            <person name="Liang C."/>
            <person name="Lipzen A."/>
            <person name="Lutzoni F."/>
            <person name="Magnuson J."/>
            <person name="Mondo S."/>
            <person name="Nolan M."/>
            <person name="Ohm R."/>
            <person name="Pangilinan J."/>
            <person name="Park H.-J."/>
            <person name="Ramirez L."/>
            <person name="Alfaro M."/>
            <person name="Sun H."/>
            <person name="Tritt A."/>
            <person name="Yoshinaga Y."/>
            <person name="Zwiers L.-H."/>
            <person name="Turgeon B."/>
            <person name="Goodwin S."/>
            <person name="Spatafora J."/>
            <person name="Crous P."/>
            <person name="Grigoriev I."/>
        </authorList>
    </citation>
    <scope>NUCLEOTIDE SEQUENCE</scope>
    <source>
        <strain evidence="1">CBS 525.71</strain>
    </source>
</reference>